<feature type="region of interest" description="Disordered" evidence="2">
    <location>
        <begin position="94"/>
        <end position="178"/>
    </location>
</feature>
<dbReference type="HOGENOM" id="CLU_1514005_0_0_1"/>
<dbReference type="GeneTree" id="ENSGT00940000160709"/>
<feature type="compositionally biased region" description="Pro residues" evidence="2">
    <location>
        <begin position="113"/>
        <end position="122"/>
    </location>
</feature>
<name>K7FFN8_PELSI</name>
<reference evidence="4" key="2">
    <citation type="journal article" date="2013" name="Nat. Genet.">
        <title>The draft genomes of soft-shell turtle and green sea turtle yield insights into the development and evolution of the turtle-specific body plan.</title>
        <authorList>
            <person name="Wang Z."/>
            <person name="Pascual-Anaya J."/>
            <person name="Zadissa A."/>
            <person name="Li W."/>
            <person name="Niimura Y."/>
            <person name="Huang Z."/>
            <person name="Li C."/>
            <person name="White S."/>
            <person name="Xiong Z."/>
            <person name="Fang D."/>
            <person name="Wang B."/>
            <person name="Ming Y."/>
            <person name="Chen Y."/>
            <person name="Zheng Y."/>
            <person name="Kuraku S."/>
            <person name="Pignatelli M."/>
            <person name="Herrero J."/>
            <person name="Beal K."/>
            <person name="Nozawa M."/>
            <person name="Li Q."/>
            <person name="Wang J."/>
            <person name="Zhang H."/>
            <person name="Yu L."/>
            <person name="Shigenobu S."/>
            <person name="Wang J."/>
            <person name="Liu J."/>
            <person name="Flicek P."/>
            <person name="Searle S."/>
            <person name="Wang J."/>
            <person name="Kuratani S."/>
            <person name="Yin Y."/>
            <person name="Aken B."/>
            <person name="Zhang G."/>
            <person name="Irie N."/>
        </authorList>
    </citation>
    <scope>NUCLEOTIDE SEQUENCE [LARGE SCALE GENOMIC DNA]</scope>
    <source>
        <strain evidence="4">Daiwa-1</strain>
    </source>
</reference>
<dbReference type="PANTHER" id="PTHR14429:SF20">
    <property type="entry name" value="FIBROSIN-1-LIKE PROTEIN"/>
    <property type="match status" value="1"/>
</dbReference>
<dbReference type="eggNOG" id="ENOG502QSH4">
    <property type="taxonomic scope" value="Eukaryota"/>
</dbReference>
<keyword evidence="1" id="KW-0597">Phosphoprotein</keyword>
<dbReference type="Ensembl" id="ENSPSIT00000006887.1">
    <property type="protein sequence ID" value="ENSPSIP00000006848.1"/>
    <property type="gene ID" value="ENSPSIG00000006336.1"/>
</dbReference>
<sequence>WTGASAFHIKTPITGLKPDHSLVVTGSAHPATTPFGPSPHHSSFLPTSHLAGNYPFSRSSTFSGLGNLGSNAFGRLGSHALTHNSIFVHKDGPNLQSFNNPHEPWNRFHRTPPSFPTPPQWPKPGDSKRSASVTNHDRDREWESEKRDLFLNKDDRDKESRKPALLLEPHGWRTDPRL</sequence>
<reference evidence="3" key="4">
    <citation type="submission" date="2025-09" db="UniProtKB">
        <authorList>
            <consortium name="Ensembl"/>
        </authorList>
    </citation>
    <scope>IDENTIFICATION</scope>
</reference>
<dbReference type="PANTHER" id="PTHR14429">
    <property type="entry name" value="FIBROSIN FAMILY MEMBER"/>
    <property type="match status" value="1"/>
</dbReference>
<keyword evidence="4" id="KW-1185">Reference proteome</keyword>
<dbReference type="PRINTS" id="PR02044">
    <property type="entry name" value="FIBROSIN1LPF"/>
</dbReference>
<evidence type="ECO:0000256" key="1">
    <source>
        <dbReference type="ARBA" id="ARBA00022553"/>
    </source>
</evidence>
<dbReference type="AlphaFoldDB" id="K7FFN8"/>
<evidence type="ECO:0000256" key="2">
    <source>
        <dbReference type="SAM" id="MobiDB-lite"/>
    </source>
</evidence>
<evidence type="ECO:0008006" key="5">
    <source>
        <dbReference type="Google" id="ProtNLM"/>
    </source>
</evidence>
<reference evidence="3" key="3">
    <citation type="submission" date="2025-08" db="UniProtKB">
        <authorList>
            <consortium name="Ensembl"/>
        </authorList>
    </citation>
    <scope>IDENTIFICATION</scope>
</reference>
<protein>
    <recommendedName>
        <fullName evidence="5">AUTS2</fullName>
    </recommendedName>
</protein>
<accession>K7FFN8</accession>
<proteinExistence type="predicted"/>
<evidence type="ECO:0000313" key="4">
    <source>
        <dbReference type="Proteomes" id="UP000007267"/>
    </source>
</evidence>
<reference evidence="4" key="1">
    <citation type="submission" date="2011-10" db="EMBL/GenBank/DDBJ databases">
        <authorList>
            <consortium name="Soft-shell Turtle Genome Consortium"/>
        </authorList>
    </citation>
    <scope>NUCLEOTIDE SEQUENCE [LARGE SCALE GENOMIC DNA]</scope>
    <source>
        <strain evidence="4">Daiwa-1</strain>
    </source>
</reference>
<dbReference type="OMA" id="HNSIFVH"/>
<dbReference type="EMBL" id="AGCU01123464">
    <property type="status" value="NOT_ANNOTATED_CDS"/>
    <property type="molecule type" value="Genomic_DNA"/>
</dbReference>
<dbReference type="Pfam" id="PF15336">
    <property type="entry name" value="Auts2"/>
    <property type="match status" value="1"/>
</dbReference>
<organism evidence="3 4">
    <name type="scientific">Pelodiscus sinensis</name>
    <name type="common">Chinese softshell turtle</name>
    <name type="synonym">Trionyx sinensis</name>
    <dbReference type="NCBI Taxonomy" id="13735"/>
    <lineage>
        <taxon>Eukaryota</taxon>
        <taxon>Metazoa</taxon>
        <taxon>Chordata</taxon>
        <taxon>Craniata</taxon>
        <taxon>Vertebrata</taxon>
        <taxon>Euteleostomi</taxon>
        <taxon>Archelosauria</taxon>
        <taxon>Testudinata</taxon>
        <taxon>Testudines</taxon>
        <taxon>Cryptodira</taxon>
        <taxon>Trionychia</taxon>
        <taxon>Trionychidae</taxon>
        <taxon>Pelodiscus</taxon>
    </lineage>
</organism>
<dbReference type="InterPro" id="IPR023246">
    <property type="entry name" value="AUTS2"/>
</dbReference>
<feature type="compositionally biased region" description="Basic and acidic residues" evidence="2">
    <location>
        <begin position="125"/>
        <end position="162"/>
    </location>
</feature>
<evidence type="ECO:0000313" key="3">
    <source>
        <dbReference type="Ensembl" id="ENSPSIP00000006848.1"/>
    </source>
</evidence>
<dbReference type="Proteomes" id="UP000007267">
    <property type="component" value="Unassembled WGS sequence"/>
</dbReference>